<evidence type="ECO:0000313" key="1">
    <source>
        <dbReference type="EMBL" id="KRV49272.1"/>
    </source>
</evidence>
<keyword evidence="2" id="KW-1185">Reference proteome</keyword>
<dbReference type="AlphaFoldDB" id="A0A0T6LTC9"/>
<dbReference type="STRING" id="76728.AQ490_03490"/>
<reference evidence="1 2" key="1">
    <citation type="submission" date="2015-10" db="EMBL/GenBank/DDBJ databases">
        <title>Draft genome sequence of pyrrolomycin-producing Streptomyces vitaminophilus.</title>
        <authorList>
            <person name="Graham D.E."/>
            <person name="Mahan K.M."/>
            <person name="Klingeman D.M."/>
            <person name="Hettich R.L."/>
            <person name="Parry R.J."/>
        </authorList>
    </citation>
    <scope>NUCLEOTIDE SEQUENCE [LARGE SCALE GENOMIC DNA]</scope>
    <source>
        <strain evidence="1 2">ATCC 31673</strain>
    </source>
</reference>
<comment type="caution">
    <text evidence="1">The sequence shown here is derived from an EMBL/GenBank/DDBJ whole genome shotgun (WGS) entry which is preliminary data.</text>
</comment>
<keyword evidence="1" id="KW-0238">DNA-binding</keyword>
<evidence type="ECO:0000313" key="2">
    <source>
        <dbReference type="Proteomes" id="UP000050867"/>
    </source>
</evidence>
<protein>
    <submittedName>
        <fullName evidence="1">DNA-binding protein</fullName>
    </submittedName>
</protein>
<dbReference type="EMBL" id="LLZU01000013">
    <property type="protein sequence ID" value="KRV49272.1"/>
    <property type="molecule type" value="Genomic_DNA"/>
</dbReference>
<accession>A0A0T6LTC9</accession>
<dbReference type="Proteomes" id="UP000050867">
    <property type="component" value="Unassembled WGS sequence"/>
</dbReference>
<name>A0A0T6LTC9_WENVI</name>
<organism evidence="1 2">
    <name type="scientific">Wenjunlia vitaminophila</name>
    <name type="common">Streptomyces vitaminophilus</name>
    <dbReference type="NCBI Taxonomy" id="76728"/>
    <lineage>
        <taxon>Bacteria</taxon>
        <taxon>Bacillati</taxon>
        <taxon>Actinomycetota</taxon>
        <taxon>Actinomycetes</taxon>
        <taxon>Kitasatosporales</taxon>
        <taxon>Streptomycetaceae</taxon>
        <taxon>Wenjunlia</taxon>
    </lineage>
</organism>
<proteinExistence type="predicted"/>
<sequence length="241" mass="26522">MVADVYSTVYWLAARHRWMDLADLAVAKQHMAAERAGSLAVAIAARDEAGTFLNFGDFAGGLAVVERAVVEAERTLTGWERSFALGLLHLRGMTLAGRVKDRTEVARHKERAWRMADDFPRDVEEHGIHFGPENTLTHVVATSVDIEDFGDALSFMEGVSQSPLSLPATRIGPLHMNASRARLALGDRDGALDSLSEAWEAAPQMARVHPHSQELLRVLTSIHRRSNPRLMTLTKRAGIAL</sequence>
<dbReference type="GO" id="GO:0003677">
    <property type="term" value="F:DNA binding"/>
    <property type="evidence" value="ECO:0007669"/>
    <property type="project" value="UniProtKB-KW"/>
</dbReference>
<gene>
    <name evidence="1" type="ORF">AQ490_03490</name>
</gene>